<proteinExistence type="predicted"/>
<sequence length="324" mass="34688">MNARHVLVVAYDGTELVDVACVTTCLDMANRLGADPPYLVRLVSVDGKPVRCDSGLELHAQGRLEDSLDGLDTVIVSGGLGHEAAAQNREIVGHIRKLAGQARRTASVCTGATVLAATGLLDGRSATTHWWYARRLAQLFPNVKVDASPIYVRDGDIATSGGVTASLDLTLAFIEEDHGSELARRVALGVVVYLQRPGNQAQMSIFNTAPRAAHVLVRNVLDYVVANVAADLTTSSLATHAGVSVRHLTRLFREHLGEPPAKAVQRIRLETVAGLLTSTELPMSQVARRSGFSSAETMRQAFVTRYGITPSRFRSTQSATGAAR</sequence>
<dbReference type="Gene3D" id="1.10.10.60">
    <property type="entry name" value="Homeodomain-like"/>
    <property type="match status" value="1"/>
</dbReference>
<keyword evidence="5" id="KW-1185">Reference proteome</keyword>
<keyword evidence="2" id="KW-0804">Transcription</keyword>
<dbReference type="Pfam" id="PF01965">
    <property type="entry name" value="DJ-1_PfpI"/>
    <property type="match status" value="1"/>
</dbReference>
<dbReference type="PANTHER" id="PTHR43130:SF3">
    <property type="entry name" value="HTH-TYPE TRANSCRIPTIONAL REGULATOR RV1931C"/>
    <property type="match status" value="1"/>
</dbReference>
<dbReference type="Proteomes" id="UP000469185">
    <property type="component" value="Unassembled WGS sequence"/>
</dbReference>
<dbReference type="Gene3D" id="3.40.50.880">
    <property type="match status" value="1"/>
</dbReference>
<feature type="domain" description="HTH araC/xylS-type" evidence="3">
    <location>
        <begin position="218"/>
        <end position="316"/>
    </location>
</feature>
<evidence type="ECO:0000256" key="2">
    <source>
        <dbReference type="ARBA" id="ARBA00023163"/>
    </source>
</evidence>
<dbReference type="SMART" id="SM00342">
    <property type="entry name" value="HTH_ARAC"/>
    <property type="match status" value="1"/>
</dbReference>
<comment type="caution">
    <text evidence="4">The sequence shown here is derived from an EMBL/GenBank/DDBJ whole genome shotgun (WGS) entry which is preliminary data.</text>
</comment>
<reference evidence="4 5" key="1">
    <citation type="submission" date="2020-02" db="EMBL/GenBank/DDBJ databases">
        <authorList>
            <person name="Li X.-J."/>
            <person name="Feng X.-M."/>
        </authorList>
    </citation>
    <scope>NUCLEOTIDE SEQUENCE [LARGE SCALE GENOMIC DNA]</scope>
    <source>
        <strain evidence="4 5">CGMCC 4.7225</strain>
    </source>
</reference>
<evidence type="ECO:0000313" key="4">
    <source>
        <dbReference type="EMBL" id="NED97046.1"/>
    </source>
</evidence>
<evidence type="ECO:0000259" key="3">
    <source>
        <dbReference type="PROSITE" id="PS01124"/>
    </source>
</evidence>
<organism evidence="4 5">
    <name type="scientific">Phytoactinopolyspora alkaliphila</name>
    <dbReference type="NCBI Taxonomy" id="1783498"/>
    <lineage>
        <taxon>Bacteria</taxon>
        <taxon>Bacillati</taxon>
        <taxon>Actinomycetota</taxon>
        <taxon>Actinomycetes</taxon>
        <taxon>Jiangellales</taxon>
        <taxon>Jiangellaceae</taxon>
        <taxon>Phytoactinopolyspora</taxon>
    </lineage>
</organism>
<dbReference type="RefSeq" id="WP_163819824.1">
    <property type="nucleotide sequence ID" value="NZ_JAAGOB010000009.1"/>
</dbReference>
<accession>A0A6N9YPS1</accession>
<dbReference type="Pfam" id="PF12833">
    <property type="entry name" value="HTH_18"/>
    <property type="match status" value="1"/>
</dbReference>
<dbReference type="EMBL" id="JAAGOB010000009">
    <property type="protein sequence ID" value="NED97046.1"/>
    <property type="molecule type" value="Genomic_DNA"/>
</dbReference>
<dbReference type="AlphaFoldDB" id="A0A6N9YPS1"/>
<dbReference type="SUPFAM" id="SSF46689">
    <property type="entry name" value="Homeodomain-like"/>
    <property type="match status" value="2"/>
</dbReference>
<dbReference type="SUPFAM" id="SSF52317">
    <property type="entry name" value="Class I glutamine amidotransferase-like"/>
    <property type="match status" value="1"/>
</dbReference>
<dbReference type="CDD" id="cd03137">
    <property type="entry name" value="GATase1_AraC_1"/>
    <property type="match status" value="1"/>
</dbReference>
<keyword evidence="1" id="KW-0805">Transcription regulation</keyword>
<dbReference type="InterPro" id="IPR052158">
    <property type="entry name" value="INH-QAR"/>
</dbReference>
<protein>
    <submittedName>
        <fullName evidence="4">GlxA family transcriptional regulator</fullName>
    </submittedName>
</protein>
<name>A0A6N9YPS1_9ACTN</name>
<dbReference type="InterPro" id="IPR018060">
    <property type="entry name" value="HTH_AraC"/>
</dbReference>
<dbReference type="InterPro" id="IPR002818">
    <property type="entry name" value="DJ-1/PfpI"/>
</dbReference>
<evidence type="ECO:0000256" key="1">
    <source>
        <dbReference type="ARBA" id="ARBA00023015"/>
    </source>
</evidence>
<gene>
    <name evidence="4" type="ORF">G1H11_17220</name>
</gene>
<dbReference type="GO" id="GO:0043565">
    <property type="term" value="F:sequence-specific DNA binding"/>
    <property type="evidence" value="ECO:0007669"/>
    <property type="project" value="InterPro"/>
</dbReference>
<dbReference type="PROSITE" id="PS01124">
    <property type="entry name" value="HTH_ARAC_FAMILY_2"/>
    <property type="match status" value="1"/>
</dbReference>
<dbReference type="GO" id="GO:0003700">
    <property type="term" value="F:DNA-binding transcription factor activity"/>
    <property type="evidence" value="ECO:0007669"/>
    <property type="project" value="InterPro"/>
</dbReference>
<evidence type="ECO:0000313" key="5">
    <source>
        <dbReference type="Proteomes" id="UP000469185"/>
    </source>
</evidence>
<dbReference type="InterPro" id="IPR029062">
    <property type="entry name" value="Class_I_gatase-like"/>
</dbReference>
<dbReference type="InterPro" id="IPR009057">
    <property type="entry name" value="Homeodomain-like_sf"/>
</dbReference>
<dbReference type="PANTHER" id="PTHR43130">
    <property type="entry name" value="ARAC-FAMILY TRANSCRIPTIONAL REGULATOR"/>
    <property type="match status" value="1"/>
</dbReference>